<dbReference type="PANTHER" id="PTHR10688">
    <property type="entry name" value="PWWP DOMAIN-CONTAINING PROTEIN"/>
    <property type="match status" value="1"/>
</dbReference>
<accession>A0A251RM06</accession>
<keyword evidence="2" id="KW-1185">Reference proteome</keyword>
<gene>
    <name evidence="1" type="ORF">HannXRQ_Chr17g0538971</name>
</gene>
<protein>
    <submittedName>
        <fullName evidence="1">Uncharacterized protein</fullName>
    </submittedName>
</protein>
<dbReference type="InterPro" id="IPR052657">
    <property type="entry name" value="PDP_family_Arabidopsis"/>
</dbReference>
<dbReference type="PANTHER" id="PTHR10688:SF5">
    <property type="entry name" value="PWWP DOMAIN-CONTAINING PROTEIN 1-RELATED"/>
    <property type="match status" value="1"/>
</dbReference>
<evidence type="ECO:0000313" key="2">
    <source>
        <dbReference type="Proteomes" id="UP000215914"/>
    </source>
</evidence>
<reference evidence="2" key="1">
    <citation type="journal article" date="2017" name="Nature">
        <title>The sunflower genome provides insights into oil metabolism, flowering and Asterid evolution.</title>
        <authorList>
            <person name="Badouin H."/>
            <person name="Gouzy J."/>
            <person name="Grassa C.J."/>
            <person name="Murat F."/>
            <person name="Staton S.E."/>
            <person name="Cottret L."/>
            <person name="Lelandais-Briere C."/>
            <person name="Owens G.L."/>
            <person name="Carrere S."/>
            <person name="Mayjonade B."/>
            <person name="Legrand L."/>
            <person name="Gill N."/>
            <person name="Kane N.C."/>
            <person name="Bowers J.E."/>
            <person name="Hubner S."/>
            <person name="Bellec A."/>
            <person name="Berard A."/>
            <person name="Berges H."/>
            <person name="Blanchet N."/>
            <person name="Boniface M.C."/>
            <person name="Brunel D."/>
            <person name="Catrice O."/>
            <person name="Chaidir N."/>
            <person name="Claudel C."/>
            <person name="Donnadieu C."/>
            <person name="Faraut T."/>
            <person name="Fievet G."/>
            <person name="Helmstetter N."/>
            <person name="King M."/>
            <person name="Knapp S.J."/>
            <person name="Lai Z."/>
            <person name="Le Paslier M.C."/>
            <person name="Lippi Y."/>
            <person name="Lorenzon L."/>
            <person name="Mandel J.R."/>
            <person name="Marage G."/>
            <person name="Marchand G."/>
            <person name="Marquand E."/>
            <person name="Bret-Mestries E."/>
            <person name="Morien E."/>
            <person name="Nambeesan S."/>
            <person name="Nguyen T."/>
            <person name="Pegot-Espagnet P."/>
            <person name="Pouilly N."/>
            <person name="Raftis F."/>
            <person name="Sallet E."/>
            <person name="Schiex T."/>
            <person name="Thomas J."/>
            <person name="Vandecasteele C."/>
            <person name="Vares D."/>
            <person name="Vear F."/>
            <person name="Vautrin S."/>
            <person name="Crespi M."/>
            <person name="Mangin B."/>
            <person name="Burke J.M."/>
            <person name="Salse J."/>
            <person name="Munos S."/>
            <person name="Vincourt P."/>
            <person name="Rieseberg L.H."/>
            <person name="Langlade N.B."/>
        </authorList>
    </citation>
    <scope>NUCLEOTIDE SEQUENCE [LARGE SCALE GENOMIC DNA]</scope>
    <source>
        <strain evidence="2">cv. SF193</strain>
    </source>
</reference>
<name>A0A251RM06_HELAN</name>
<dbReference type="Proteomes" id="UP000215914">
    <property type="component" value="Chromosome 17"/>
</dbReference>
<proteinExistence type="predicted"/>
<dbReference type="EMBL" id="CM007906">
    <property type="protein sequence ID" value="OTF85346.1"/>
    <property type="molecule type" value="Genomic_DNA"/>
</dbReference>
<organism evidence="1 2">
    <name type="scientific">Helianthus annuus</name>
    <name type="common">Common sunflower</name>
    <dbReference type="NCBI Taxonomy" id="4232"/>
    <lineage>
        <taxon>Eukaryota</taxon>
        <taxon>Viridiplantae</taxon>
        <taxon>Streptophyta</taxon>
        <taxon>Embryophyta</taxon>
        <taxon>Tracheophyta</taxon>
        <taxon>Spermatophyta</taxon>
        <taxon>Magnoliopsida</taxon>
        <taxon>eudicotyledons</taxon>
        <taxon>Gunneridae</taxon>
        <taxon>Pentapetalae</taxon>
        <taxon>asterids</taxon>
        <taxon>campanulids</taxon>
        <taxon>Asterales</taxon>
        <taxon>Asteraceae</taxon>
        <taxon>Asteroideae</taxon>
        <taxon>Heliantheae alliance</taxon>
        <taxon>Heliantheae</taxon>
        <taxon>Helianthus</taxon>
    </lineage>
</organism>
<dbReference type="InParanoid" id="A0A251RM06"/>
<dbReference type="AlphaFoldDB" id="A0A251RM06"/>
<evidence type="ECO:0000313" key="1">
    <source>
        <dbReference type="EMBL" id="OTF85346.1"/>
    </source>
</evidence>
<dbReference type="STRING" id="4232.A0A251RM06"/>
<sequence>MKPYQVPRSENQRKKVVCLFHFMGIIHTNAVDDVKHRAAIGLSCPCKIFARYRPTPVKDLLEVDIDRYKLGSVFTLKQIEDFRHEFKPVETLSFIQQLALDSRDVQLDLNQKKEVARVLAYRKANYEEIDEPYLQAFGVDPKRLGGYIVASITRRHVLIKMYLTMLLVYIAYPIDHPSEAESEGQKKSKVKLHLRKINRMLLERNRQRRKSLILTPRVLRIMSLRKRLNGPNARLNKSLISVHLLSLFMNKLCSKVSLKKSLIPVLLLPLLNDNNHYPNVRLKKRVISVHLLPLLKNKPH</sequence>